<dbReference type="RefSeq" id="XP_016976693.1">
    <property type="nucleotide sequence ID" value="XM_017121204.1"/>
</dbReference>
<evidence type="ECO:0000256" key="1">
    <source>
        <dbReference type="ARBA" id="ARBA00004138"/>
    </source>
</evidence>
<organism evidence="7">
    <name type="scientific">Drosophila rhopaloa</name>
    <name type="common">Fruit fly</name>
    <dbReference type="NCBI Taxonomy" id="1041015"/>
    <lineage>
        <taxon>Eukaryota</taxon>
        <taxon>Metazoa</taxon>
        <taxon>Ecdysozoa</taxon>
        <taxon>Arthropoda</taxon>
        <taxon>Hexapoda</taxon>
        <taxon>Insecta</taxon>
        <taxon>Pterygota</taxon>
        <taxon>Neoptera</taxon>
        <taxon>Endopterygota</taxon>
        <taxon>Diptera</taxon>
        <taxon>Brachycera</taxon>
        <taxon>Muscomorpha</taxon>
        <taxon>Ephydroidea</taxon>
        <taxon>Drosophilidae</taxon>
        <taxon>Drosophila</taxon>
        <taxon>Sophophora</taxon>
    </lineage>
</organism>
<reference evidence="7" key="1">
    <citation type="submission" date="2025-08" db="UniProtKB">
        <authorList>
            <consortium name="RefSeq"/>
        </authorList>
    </citation>
    <scope>IDENTIFICATION</scope>
</reference>
<dbReference type="OMA" id="GDECSPP"/>
<evidence type="ECO:0000256" key="2">
    <source>
        <dbReference type="ARBA" id="ARBA00004245"/>
    </source>
</evidence>
<proteinExistence type="predicted"/>
<feature type="domain" description="Enkurin" evidence="6">
    <location>
        <begin position="220"/>
        <end position="320"/>
    </location>
</feature>
<dbReference type="InterPro" id="IPR027012">
    <property type="entry name" value="Enkurin_dom"/>
</dbReference>
<gene>
    <name evidence="7" type="primary">LOC108042764</name>
</gene>
<dbReference type="Pfam" id="PF13864">
    <property type="entry name" value="Enkurin"/>
    <property type="match status" value="1"/>
</dbReference>
<dbReference type="PANTHER" id="PTHR21490">
    <property type="entry name" value="ENKURIN-RELATED"/>
    <property type="match status" value="1"/>
</dbReference>
<dbReference type="RefSeq" id="XP_016976693.2">
    <property type="nucleotide sequence ID" value="XM_017121204.2"/>
</dbReference>
<keyword evidence="5" id="KW-0966">Cell projection</keyword>
<dbReference type="PANTHER" id="PTHR21490:SF2">
    <property type="entry name" value="ENKURIN DOMAIN-CONTAINING PROTEIN 1"/>
    <property type="match status" value="1"/>
</dbReference>
<dbReference type="PROSITE" id="PS51665">
    <property type="entry name" value="ENKURIN"/>
    <property type="match status" value="1"/>
</dbReference>
<evidence type="ECO:0000256" key="5">
    <source>
        <dbReference type="ARBA" id="ARBA00023273"/>
    </source>
</evidence>
<accession>A0A6P4ENV4</accession>
<protein>
    <submittedName>
        <fullName evidence="7">Uncharacterized protein LOC108042764</fullName>
    </submittedName>
</protein>
<evidence type="ECO:0000256" key="4">
    <source>
        <dbReference type="ARBA" id="ARBA00023212"/>
    </source>
</evidence>
<keyword evidence="4" id="KW-0206">Cytoskeleton</keyword>
<evidence type="ECO:0000256" key="3">
    <source>
        <dbReference type="ARBA" id="ARBA00022490"/>
    </source>
</evidence>
<name>A0A6P4ENV4_DRORH</name>
<comment type="subcellular location">
    <subcellularLocation>
        <location evidence="1">Cell projection</location>
        <location evidence="1">Cilium</location>
    </subcellularLocation>
    <subcellularLocation>
        <location evidence="2">Cytoplasm</location>
        <location evidence="2">Cytoskeleton</location>
    </subcellularLocation>
</comment>
<evidence type="ECO:0000259" key="6">
    <source>
        <dbReference type="PROSITE" id="PS51665"/>
    </source>
</evidence>
<dbReference type="OrthoDB" id="10264920at2759"/>
<dbReference type="GO" id="GO:0005881">
    <property type="term" value="C:cytoplasmic microtubule"/>
    <property type="evidence" value="ECO:0007669"/>
    <property type="project" value="TreeGrafter"/>
</dbReference>
<keyword evidence="3" id="KW-0963">Cytoplasm</keyword>
<dbReference type="AlphaFoldDB" id="A0A6P4ENV4"/>
<dbReference type="GeneID" id="108042764"/>
<dbReference type="GO" id="GO:0005929">
    <property type="term" value="C:cilium"/>
    <property type="evidence" value="ECO:0007669"/>
    <property type="project" value="UniProtKB-SubCell"/>
</dbReference>
<evidence type="ECO:0000313" key="7">
    <source>
        <dbReference type="RefSeq" id="XP_016976693.1"/>
    </source>
</evidence>
<sequence>MTSLPMGGSQAINPSRRNFLRENRMMVSQVAPSYQMPTAASLARCCGPVKQLLADGTRPKRVPDRRNLSEKQVQTEDINDERFLSAALLKCSEKTQFQLQSRSEGDETVIGRGNELLDEGPCLRRTASNFELGRVPEQRDCYRPGRYTLHRPLATLLGIVPGGLNYLDSGCSSIRQQDDEVFQCCPSSRPSSPRVRQMDIPEVVDVDPEDMLSVRSQASCEHLPVLDAQIQEDEFQKLPDPLPESHKEPGSQHILLSSDQRRVLLDAARERQNKLIAEYNRLPLSMGTLRVRNLKQKLEHQLDLVDYDLNMLSQAKVFLKQEAESGVIAH</sequence>
<dbReference type="InterPro" id="IPR052102">
    <property type="entry name" value="Enkurin_domain-protein"/>
</dbReference>